<accession>A0AAV4MMA2</accession>
<protein>
    <submittedName>
        <fullName evidence="2">Uncharacterized protein</fullName>
    </submittedName>
</protein>
<dbReference type="AlphaFoldDB" id="A0AAV4MMA2"/>
<evidence type="ECO:0000313" key="2">
    <source>
        <dbReference type="EMBL" id="GIX73099.1"/>
    </source>
</evidence>
<comment type="caution">
    <text evidence="2">The sequence shown here is derived from an EMBL/GenBank/DDBJ whole genome shotgun (WGS) entry which is preliminary data.</text>
</comment>
<dbReference type="EMBL" id="BPLR01002375">
    <property type="protein sequence ID" value="GIX73099.1"/>
    <property type="molecule type" value="Genomic_DNA"/>
</dbReference>
<reference evidence="2 3" key="1">
    <citation type="submission" date="2021-06" db="EMBL/GenBank/DDBJ databases">
        <title>Caerostris extrusa draft genome.</title>
        <authorList>
            <person name="Kono N."/>
            <person name="Arakawa K."/>
        </authorList>
    </citation>
    <scope>NUCLEOTIDE SEQUENCE [LARGE SCALE GENOMIC DNA]</scope>
</reference>
<name>A0AAV4MMA2_CAEEX</name>
<sequence>MKDSCSFAFWKEENRSAEQWGLFWSSLEMNASRRMGVGHYYPALHFFPLDLKKLIFLSLVKKKHIQKQKRKEESQNFPHGFETNTKGPDG</sequence>
<proteinExistence type="predicted"/>
<gene>
    <name evidence="2" type="ORF">CEXT_67611</name>
</gene>
<dbReference type="Proteomes" id="UP001054945">
    <property type="component" value="Unassembled WGS sequence"/>
</dbReference>
<feature type="region of interest" description="Disordered" evidence="1">
    <location>
        <begin position="67"/>
        <end position="90"/>
    </location>
</feature>
<evidence type="ECO:0000256" key="1">
    <source>
        <dbReference type="SAM" id="MobiDB-lite"/>
    </source>
</evidence>
<organism evidence="2 3">
    <name type="scientific">Caerostris extrusa</name>
    <name type="common">Bark spider</name>
    <name type="synonym">Caerostris bankana</name>
    <dbReference type="NCBI Taxonomy" id="172846"/>
    <lineage>
        <taxon>Eukaryota</taxon>
        <taxon>Metazoa</taxon>
        <taxon>Ecdysozoa</taxon>
        <taxon>Arthropoda</taxon>
        <taxon>Chelicerata</taxon>
        <taxon>Arachnida</taxon>
        <taxon>Araneae</taxon>
        <taxon>Araneomorphae</taxon>
        <taxon>Entelegynae</taxon>
        <taxon>Araneoidea</taxon>
        <taxon>Araneidae</taxon>
        <taxon>Caerostris</taxon>
    </lineage>
</organism>
<keyword evidence="3" id="KW-1185">Reference proteome</keyword>
<evidence type="ECO:0000313" key="3">
    <source>
        <dbReference type="Proteomes" id="UP001054945"/>
    </source>
</evidence>